<dbReference type="AlphaFoldDB" id="A0A7V8SKL7"/>
<organism evidence="2 3">
    <name type="scientific">Pseudolactococcus laudensis</name>
    <dbReference type="NCBI Taxonomy" id="1494461"/>
    <lineage>
        <taxon>Bacteria</taxon>
        <taxon>Bacillati</taxon>
        <taxon>Bacillota</taxon>
        <taxon>Bacilli</taxon>
        <taxon>Lactobacillales</taxon>
        <taxon>Streptococcaceae</taxon>
        <taxon>Pseudolactococcus</taxon>
    </lineage>
</organism>
<sequence length="142" mass="16427">MLKIHELKLDTEFFDDVKLGKKNFKIRKNNRNFEVGDTLHLFASGSCCNYCDGVSYKRFYKGNCSGWSNVYKNEADCLKAKVLAIYSAEQINPDLDIVNSKNYVANLHVVFFLKDVSNVLKNYFQADKLPEEYVVMVIEVFE</sequence>
<dbReference type="EMBL" id="JACBNY010000026">
    <property type="protein sequence ID" value="MBA0017461.1"/>
    <property type="molecule type" value="Genomic_DNA"/>
</dbReference>
<evidence type="ECO:0000259" key="1">
    <source>
        <dbReference type="Pfam" id="PF12961"/>
    </source>
</evidence>
<dbReference type="InterPro" id="IPR015947">
    <property type="entry name" value="PUA-like_sf"/>
</dbReference>
<dbReference type="SUPFAM" id="SSF88697">
    <property type="entry name" value="PUA domain-like"/>
    <property type="match status" value="1"/>
</dbReference>
<dbReference type="Gene3D" id="2.30.130.30">
    <property type="entry name" value="Hypothetical protein"/>
    <property type="match status" value="1"/>
</dbReference>
<evidence type="ECO:0000313" key="3">
    <source>
        <dbReference type="Proteomes" id="UP000530186"/>
    </source>
</evidence>
<dbReference type="Pfam" id="PF12961">
    <property type="entry name" value="DUF3850"/>
    <property type="match status" value="1"/>
</dbReference>
<gene>
    <name evidence="2" type="ORF">HZR21_10165</name>
</gene>
<dbReference type="InterPro" id="IPR039440">
    <property type="entry name" value="DUF3850"/>
</dbReference>
<evidence type="ECO:0000313" key="2">
    <source>
        <dbReference type="EMBL" id="MBA0017461.1"/>
    </source>
</evidence>
<accession>A0A7V8SKL7</accession>
<keyword evidence="3" id="KW-1185">Reference proteome</keyword>
<protein>
    <submittedName>
        <fullName evidence="2">DUF3850 domain-containing protein</fullName>
    </submittedName>
</protein>
<comment type="caution">
    <text evidence="2">The sequence shown here is derived from an EMBL/GenBank/DDBJ whole genome shotgun (WGS) entry which is preliminary data.</text>
</comment>
<dbReference type="Proteomes" id="UP000530186">
    <property type="component" value="Unassembled WGS sequence"/>
</dbReference>
<name>A0A7V8SKL7_9LACT</name>
<proteinExistence type="predicted"/>
<feature type="domain" description="DUF3850" evidence="1">
    <location>
        <begin position="4"/>
        <end position="42"/>
    </location>
</feature>
<reference evidence="2 3" key="1">
    <citation type="submission" date="2020-07" db="EMBL/GenBank/DDBJ databases">
        <authorList>
            <person name="Hilgarth M."/>
            <person name="Werum V."/>
            <person name="Vogel R.F."/>
        </authorList>
    </citation>
    <scope>NUCLEOTIDE SEQUENCE [LARGE SCALE GENOMIC DNA]</scope>
    <source>
        <strain evidence="2 3">DSM 28961</strain>
    </source>
</reference>